<feature type="compositionally biased region" description="Low complexity" evidence="1">
    <location>
        <begin position="260"/>
        <end position="276"/>
    </location>
</feature>
<keyword evidence="3" id="KW-1185">Reference proteome</keyword>
<feature type="compositionally biased region" description="Low complexity" evidence="1">
    <location>
        <begin position="139"/>
        <end position="152"/>
    </location>
</feature>
<dbReference type="Proteomes" id="UP000186817">
    <property type="component" value="Unassembled WGS sequence"/>
</dbReference>
<feature type="region of interest" description="Disordered" evidence="1">
    <location>
        <begin position="1"/>
        <end position="293"/>
    </location>
</feature>
<accession>A0A1Q9E7G7</accession>
<evidence type="ECO:0000256" key="1">
    <source>
        <dbReference type="SAM" id="MobiDB-lite"/>
    </source>
</evidence>
<dbReference type="EMBL" id="LSRX01000238">
    <property type="protein sequence ID" value="OLQ03364.1"/>
    <property type="molecule type" value="Genomic_DNA"/>
</dbReference>
<evidence type="ECO:0000313" key="2">
    <source>
        <dbReference type="EMBL" id="OLQ03364.1"/>
    </source>
</evidence>
<sequence length="561" mass="60560">MQAGLVDQRALRGRGRPAAREAVPEAAPQAPPTHWFTRIRDGRQIGRGNDRDAASSEDPSAGTSQPSQIPAPDADTAGASHPAAQRIEVHSRDFGGTWGQVDLQSSGQGNQEPSNMRFDAKEFQPAPCAGGWEDGWGEPSSAPSAVQAAAPSMRRTAEPADIRAAEEKDPWEESWPADDMPQEGHTDPPEPWETGGDPTPGWGPMKWDPWQNPVHDAGAQTATPSSTPQPQSHQGSAQDPASQEGSPTRPVPSAIPPSDEAAGSHWAAEAASQIAEHAAHPTESAGAPRTPVGPPAQCVKTLHADDANFVSVECGDRMVLTYPEQNGVFGCHNTRTRQEGWLPTDAVDLPPEDRDPAAGPPPAAVQVLNGHMPAPVSEPSPAVPGQEPLPVHVGMKVQNSRGMFGIVHDLSEWQTGHFKVDFGNSKVWKCQWESFKDEFGRSLAAPVPVLNGVQPPASSHQAPVLNEVQPPAFGHQVLNGHTPAHVLSTEPRHDTCWETFTDPNSNSLWFWHSDSKEWFFGQSPPAGWERFESDAFHWWWHEESQTFFFEKPDKPGSNGGS</sequence>
<evidence type="ECO:0000313" key="3">
    <source>
        <dbReference type="Proteomes" id="UP000186817"/>
    </source>
</evidence>
<feature type="compositionally biased region" description="Polar residues" evidence="1">
    <location>
        <begin position="220"/>
        <end position="246"/>
    </location>
</feature>
<feature type="compositionally biased region" description="Basic and acidic residues" evidence="1">
    <location>
        <begin position="155"/>
        <end position="168"/>
    </location>
</feature>
<reference evidence="2 3" key="1">
    <citation type="submission" date="2016-02" db="EMBL/GenBank/DDBJ databases">
        <title>Genome analysis of coral dinoflagellate symbionts highlights evolutionary adaptations to a symbiotic lifestyle.</title>
        <authorList>
            <person name="Aranda M."/>
            <person name="Li Y."/>
            <person name="Liew Y.J."/>
            <person name="Baumgarten S."/>
            <person name="Simakov O."/>
            <person name="Wilson M."/>
            <person name="Piel J."/>
            <person name="Ashoor H."/>
            <person name="Bougouffa S."/>
            <person name="Bajic V.B."/>
            <person name="Ryu T."/>
            <person name="Ravasi T."/>
            <person name="Bayer T."/>
            <person name="Micklem G."/>
            <person name="Kim H."/>
            <person name="Bhak J."/>
            <person name="Lajeunesse T.C."/>
            <person name="Voolstra C.R."/>
        </authorList>
    </citation>
    <scope>NUCLEOTIDE SEQUENCE [LARGE SCALE GENOMIC DNA]</scope>
    <source>
        <strain evidence="2 3">CCMP2467</strain>
    </source>
</reference>
<name>A0A1Q9E7G7_SYMMI</name>
<proteinExistence type="predicted"/>
<gene>
    <name evidence="2" type="ORF">AK812_SmicGene13691</name>
</gene>
<dbReference type="AlphaFoldDB" id="A0A1Q9E7G7"/>
<comment type="caution">
    <text evidence="2">The sequence shown here is derived from an EMBL/GenBank/DDBJ whole genome shotgun (WGS) entry which is preliminary data.</text>
</comment>
<feature type="compositionally biased region" description="Basic and acidic residues" evidence="1">
    <location>
        <begin position="38"/>
        <end position="54"/>
    </location>
</feature>
<dbReference type="OrthoDB" id="447843at2759"/>
<feature type="compositionally biased region" description="Polar residues" evidence="1">
    <location>
        <begin position="57"/>
        <end position="68"/>
    </location>
</feature>
<feature type="compositionally biased region" description="Polar residues" evidence="1">
    <location>
        <begin position="102"/>
        <end position="114"/>
    </location>
</feature>
<organism evidence="2 3">
    <name type="scientific">Symbiodinium microadriaticum</name>
    <name type="common">Dinoflagellate</name>
    <name type="synonym">Zooxanthella microadriatica</name>
    <dbReference type="NCBI Taxonomy" id="2951"/>
    <lineage>
        <taxon>Eukaryota</taxon>
        <taxon>Sar</taxon>
        <taxon>Alveolata</taxon>
        <taxon>Dinophyceae</taxon>
        <taxon>Suessiales</taxon>
        <taxon>Symbiodiniaceae</taxon>
        <taxon>Symbiodinium</taxon>
    </lineage>
</organism>
<evidence type="ECO:0008006" key="4">
    <source>
        <dbReference type="Google" id="ProtNLM"/>
    </source>
</evidence>
<protein>
    <recommendedName>
        <fullName evidence="4">SH3 domain-containing protein</fullName>
    </recommendedName>
</protein>